<keyword evidence="3" id="KW-0444">Lipid biosynthesis</keyword>
<keyword evidence="4 13" id="KW-0812">Transmembrane</keyword>
<feature type="transmembrane region" description="Helical" evidence="13">
    <location>
        <begin position="77"/>
        <end position="100"/>
    </location>
</feature>
<reference evidence="15 16" key="1">
    <citation type="submission" date="2019-09" db="EMBL/GenBank/DDBJ databases">
        <title>Bird 10,000 Genomes (B10K) Project - Family phase.</title>
        <authorList>
            <person name="Zhang G."/>
        </authorList>
    </citation>
    <scope>NUCLEOTIDE SEQUENCE [LARGE SCALE GENOMIC DNA]</scope>
    <source>
        <strain evidence="15">B10K-DU-029-76</strain>
        <tissue evidence="15">Heart</tissue>
    </source>
</reference>
<evidence type="ECO:0000256" key="2">
    <source>
        <dbReference type="ARBA" id="ARBA00005377"/>
    </source>
</evidence>
<dbReference type="GO" id="GO:0005789">
    <property type="term" value="C:endoplasmic reticulum membrane"/>
    <property type="evidence" value="ECO:0007669"/>
    <property type="project" value="UniProtKB-SubCell"/>
</dbReference>
<accession>A0A7K6U3F0</accession>
<dbReference type="InterPro" id="IPR005352">
    <property type="entry name" value="Erg28"/>
</dbReference>
<comment type="subcellular location">
    <subcellularLocation>
        <location evidence="1">Endoplasmic reticulum membrane</location>
        <topology evidence="1">Multi-pass membrane protein</topology>
    </subcellularLocation>
</comment>
<feature type="signal peptide" evidence="14">
    <location>
        <begin position="1"/>
        <end position="21"/>
    </location>
</feature>
<proteinExistence type="inferred from homology"/>
<dbReference type="PANTHER" id="PTHR15451:SF19">
    <property type="entry name" value="ERGOSTEROL BIOSYNTHETIC PROTEIN 28 HOMOLOG"/>
    <property type="match status" value="1"/>
</dbReference>
<dbReference type="OrthoDB" id="6485510at2759"/>
<keyword evidence="9" id="KW-0443">Lipid metabolism</keyword>
<keyword evidence="16" id="KW-1185">Reference proteome</keyword>
<evidence type="ECO:0000256" key="1">
    <source>
        <dbReference type="ARBA" id="ARBA00004477"/>
    </source>
</evidence>
<evidence type="ECO:0000256" key="14">
    <source>
        <dbReference type="SAM" id="SignalP"/>
    </source>
</evidence>
<dbReference type="EMBL" id="VZRW01006554">
    <property type="protein sequence ID" value="NWX17341.1"/>
    <property type="molecule type" value="Genomic_DNA"/>
</dbReference>
<keyword evidence="11" id="KW-1207">Sterol metabolism</keyword>
<keyword evidence="7 13" id="KW-1133">Transmembrane helix</keyword>
<feature type="non-terminal residue" evidence="15">
    <location>
        <position position="141"/>
    </location>
</feature>
<protein>
    <submittedName>
        <fullName evidence="15">ERG28 protein</fullName>
    </submittedName>
</protein>
<evidence type="ECO:0000256" key="10">
    <source>
        <dbReference type="ARBA" id="ARBA00023136"/>
    </source>
</evidence>
<keyword evidence="10 13" id="KW-0472">Membrane</keyword>
<evidence type="ECO:0000256" key="8">
    <source>
        <dbReference type="ARBA" id="ARBA00023011"/>
    </source>
</evidence>
<comment type="caution">
    <text evidence="15">The sequence shown here is derived from an EMBL/GenBank/DDBJ whole genome shotgun (WGS) entry which is preliminary data.</text>
</comment>
<keyword evidence="5" id="KW-0256">Endoplasmic reticulum</keyword>
<feature type="non-terminal residue" evidence="15">
    <location>
        <position position="1"/>
    </location>
</feature>
<evidence type="ECO:0000256" key="9">
    <source>
        <dbReference type="ARBA" id="ARBA00023098"/>
    </source>
</evidence>
<dbReference type="GO" id="GO:0030674">
    <property type="term" value="F:protein-macromolecule adaptor activity"/>
    <property type="evidence" value="ECO:0007669"/>
    <property type="project" value="TreeGrafter"/>
</dbReference>
<keyword evidence="8" id="KW-0756">Sterol biosynthesis</keyword>
<evidence type="ECO:0000256" key="5">
    <source>
        <dbReference type="ARBA" id="ARBA00022824"/>
    </source>
</evidence>
<gene>
    <name evidence="15" type="primary">Erg28_0</name>
    <name evidence="15" type="ORF">AEGBEN_R15070</name>
</gene>
<feature type="transmembrane region" description="Helical" evidence="13">
    <location>
        <begin position="112"/>
        <end position="131"/>
    </location>
</feature>
<dbReference type="Proteomes" id="UP000559068">
    <property type="component" value="Unassembled WGS sequence"/>
</dbReference>
<dbReference type="PANTHER" id="PTHR15451">
    <property type="entry name" value="ERGOSTEROL BIOSYNTHETIC PROTEIN 28-RELATED"/>
    <property type="match status" value="1"/>
</dbReference>
<evidence type="ECO:0000313" key="16">
    <source>
        <dbReference type="Proteomes" id="UP000559068"/>
    </source>
</evidence>
<evidence type="ECO:0000313" key="15">
    <source>
        <dbReference type="EMBL" id="NWX17341.1"/>
    </source>
</evidence>
<evidence type="ECO:0000256" key="6">
    <source>
        <dbReference type="ARBA" id="ARBA00022955"/>
    </source>
</evidence>
<evidence type="ECO:0000256" key="3">
    <source>
        <dbReference type="ARBA" id="ARBA00022516"/>
    </source>
</evidence>
<keyword evidence="6" id="KW-0752">Steroid biosynthesis</keyword>
<dbReference type="GO" id="GO:0016126">
    <property type="term" value="P:sterol biosynthetic process"/>
    <property type="evidence" value="ECO:0007669"/>
    <property type="project" value="UniProtKB-KW"/>
</dbReference>
<name>A0A7K6U3F0_9AVES</name>
<keyword evidence="12" id="KW-0753">Steroid metabolism</keyword>
<evidence type="ECO:0000256" key="7">
    <source>
        <dbReference type="ARBA" id="ARBA00022989"/>
    </source>
</evidence>
<organism evidence="15 16">
    <name type="scientific">Aegotheles bennettii</name>
    <dbReference type="NCBI Taxonomy" id="48278"/>
    <lineage>
        <taxon>Eukaryota</taxon>
        <taxon>Metazoa</taxon>
        <taxon>Chordata</taxon>
        <taxon>Craniata</taxon>
        <taxon>Vertebrata</taxon>
        <taxon>Euteleostomi</taxon>
        <taxon>Archelosauria</taxon>
        <taxon>Archosauria</taxon>
        <taxon>Dinosauria</taxon>
        <taxon>Saurischia</taxon>
        <taxon>Theropoda</taxon>
        <taxon>Coelurosauria</taxon>
        <taxon>Aves</taxon>
        <taxon>Neognathae</taxon>
        <taxon>Neoaves</taxon>
        <taxon>Strisores</taxon>
        <taxon>Caprimulgiformes</taxon>
        <taxon>Aegothelidae</taxon>
        <taxon>Aegotheles</taxon>
    </lineage>
</organism>
<evidence type="ECO:0000256" key="4">
    <source>
        <dbReference type="ARBA" id="ARBA00022692"/>
    </source>
</evidence>
<evidence type="ECO:0000256" key="13">
    <source>
        <dbReference type="SAM" id="Phobius"/>
    </source>
</evidence>
<dbReference type="AlphaFoldDB" id="A0A7K6U3F0"/>
<evidence type="ECO:0000256" key="12">
    <source>
        <dbReference type="ARBA" id="ARBA00023221"/>
    </source>
</evidence>
<dbReference type="Pfam" id="PF03694">
    <property type="entry name" value="Erg28"/>
    <property type="match status" value="1"/>
</dbReference>
<feature type="transmembrane region" description="Helical" evidence="13">
    <location>
        <begin position="49"/>
        <end position="70"/>
    </location>
</feature>
<sequence length="141" mass="16033">RISQFLNMLCSWLAMVSVIAAESMLQNFHDHSFLSEKLYNAGLVPVNRLQAQTLGIWTLLLSVIHCLCIINIHNRPFYYITPFTFFLALIHSLSEVFIYHTEALIIGVMEPLMAASFSVLGMLIGLQYLEVEALSQNKKKN</sequence>
<evidence type="ECO:0000256" key="11">
    <source>
        <dbReference type="ARBA" id="ARBA00023166"/>
    </source>
</evidence>
<feature type="chain" id="PRO_5029722706" evidence="14">
    <location>
        <begin position="22"/>
        <end position="141"/>
    </location>
</feature>
<comment type="similarity">
    <text evidence="2">Belongs to the ERG28 family.</text>
</comment>
<keyword evidence="14" id="KW-0732">Signal</keyword>